<reference evidence="3" key="1">
    <citation type="journal article" date="2019" name="Int. J. Syst. Evol. Microbiol.">
        <title>The Global Catalogue of Microorganisms (GCM) 10K type strain sequencing project: providing services to taxonomists for standard genome sequencing and annotation.</title>
        <authorList>
            <consortium name="The Broad Institute Genomics Platform"/>
            <consortium name="The Broad Institute Genome Sequencing Center for Infectious Disease"/>
            <person name="Wu L."/>
            <person name="Ma J."/>
        </authorList>
    </citation>
    <scope>NUCLEOTIDE SEQUENCE [LARGE SCALE GENOMIC DNA]</scope>
    <source>
        <strain evidence="3">CGMCC 4.7466</strain>
    </source>
</reference>
<dbReference type="InterPro" id="IPR047589">
    <property type="entry name" value="DUF11_rpt"/>
</dbReference>
<dbReference type="NCBIfam" id="TIGR01451">
    <property type="entry name" value="B_ant_repeat"/>
    <property type="match status" value="1"/>
</dbReference>
<evidence type="ECO:0000259" key="1">
    <source>
        <dbReference type="Pfam" id="PF24346"/>
    </source>
</evidence>
<keyword evidence="3" id="KW-1185">Reference proteome</keyword>
<protein>
    <recommendedName>
        <fullName evidence="1">DUF7507 domain-containing protein</fullName>
    </recommendedName>
</protein>
<gene>
    <name evidence="2" type="ORF">ACFPFU_22335</name>
</gene>
<accession>A0ABV9T792</accession>
<dbReference type="InterPro" id="IPR055354">
    <property type="entry name" value="DUF7507"/>
</dbReference>
<comment type="caution">
    <text evidence="2">The sequence shown here is derived from an EMBL/GenBank/DDBJ whole genome shotgun (WGS) entry which is preliminary data.</text>
</comment>
<dbReference type="Pfam" id="PF24346">
    <property type="entry name" value="DUF7507"/>
    <property type="match status" value="1"/>
</dbReference>
<organism evidence="2 3">
    <name type="scientific">Negadavirga shengliensis</name>
    <dbReference type="NCBI Taxonomy" id="1389218"/>
    <lineage>
        <taxon>Bacteria</taxon>
        <taxon>Pseudomonadati</taxon>
        <taxon>Bacteroidota</taxon>
        <taxon>Cytophagia</taxon>
        <taxon>Cytophagales</taxon>
        <taxon>Cyclobacteriaceae</taxon>
        <taxon>Negadavirga</taxon>
    </lineage>
</organism>
<feature type="domain" description="DUF7507" evidence="1">
    <location>
        <begin position="885"/>
        <end position="978"/>
    </location>
</feature>
<sequence>MIFKKGLILGVLFTSILLVTLGGALFAQNDNRVPFRHRVGNPAPEGNLFRIRGDFTIIGNTNLTLADYHESGDNSLNEMIFVDVDKDSTTFNSSSATLMFSQENGADPSCTEILYAGLYWSGRAEMGAGMTFDRTDESIPGIPQEINGEMQKVLAFEKVNYTSYFLDVYGDYDSDDLLYPVFILGSKTGDEDIIFRFMNRGDDKVQYSIGDQEWQSVGNLKIATSDGVTTATFDPIIFSDGEISFTIDNLSRSAGTDSEDYRQEDNSLQIIASGIYTPPHTVTFDKRKVKLKGPGATAYTEITASGNSILFPHEDLKEMYVGYADVTDYVRNSGTGTYTVADLALAEGMGDNTGFYGHWGLIVVYQNSKMHWRDVTIFDGYSFVQSLDGEEHTGEFGIDGFGAVKQGRVDLKLGVMAGEGDRSIEGDFLEIINQNGEWTRLYHPLNSTTNFFNSSIYTPVRNEEGGLVENPRNPYLLNNTGIDIVLWDIPNPDNSIIANEQTSTRFRFGTKQDIYSIYAFAFSVRSYLPVIQAINQIESINSEAPGEDPSVKPGQEITYNLEIRNLGEEATEQTRVVIPVPHTTTFVSAITIPSGYGDLTFDPDMGLAGSIIWDMGEVPLMADPNELIATLQYTLKITEDCFVLANNNCETTVATHGNVSGVGSISESMFSNIPFIQGALEGTCSGEEIPGSLEIPITGRAEFAETHCSGYEHFSGLGNIELPDFCQRDAPVDLLSIIPPSREGYTVYFFTQETGGSPLFNYQVNTAVPGTEQVWVSEGPTGSCTGFRVPLLINVLPRPPAPFVSDYMTCNSSGYVSYTASPLTEYRLLYYQDNDPTSEPLDAVPQVDISIPGEFSVWVSQYRDGECESLRKEVKIVVEDCSLRPAIQVVMTPDVDNFRDEDEVITYTIVVENIGGVPLVEVSVFEYLTNGDWTIPMLEPSGKKTFTTTYVVNNYDLQYRVISNSVHAEGFDSGGVFVNDFDTSEIIAFPPGFLDYEISVYPANCLADGDALGIIDISFQNGSQSGGYDLVREEDGHVFTEYFEDKTSVRIEVPPGEYKLTIFDVRVIGHAVPGIYKVEKSENADFTVPMEITACMLYRLAPETEYALAFRLKGPDGSNIPPDENSFFDLIETGTYTITGIDPLGIRCPVEKTFQATINHPSELDLETMPFCSEDVFTTIHLLHDTDGFLVKWYRVESQGELHLSEFDDSPVFLVQEDGEYEVTLTNEEGCISGKGRIQVAQSFTEPPHLNNLYTICPAKNVNVSIEPGSDFIACSWYLDGVEVSNSLVFVPVGAGLFSLVAKDRQGCEFFVDFEVEYKCDPSIRYPNAIRPNVPDKAFIVYPDNLTEELEVFIQNRWGELIYYCEDKSPSFGKPSTCIWDGTVNNRAVINGAYLVIIRYKIKGEDLIITEKGLITVVD</sequence>
<dbReference type="EMBL" id="JBHSJJ010000018">
    <property type="protein sequence ID" value="MFC4874459.1"/>
    <property type="molecule type" value="Genomic_DNA"/>
</dbReference>
<evidence type="ECO:0000313" key="3">
    <source>
        <dbReference type="Proteomes" id="UP001595818"/>
    </source>
</evidence>
<proteinExistence type="predicted"/>
<dbReference type="Proteomes" id="UP001595818">
    <property type="component" value="Unassembled WGS sequence"/>
</dbReference>
<name>A0ABV9T792_9BACT</name>
<dbReference type="RefSeq" id="WP_377068324.1">
    <property type="nucleotide sequence ID" value="NZ_JBHSJJ010000018.1"/>
</dbReference>
<evidence type="ECO:0000313" key="2">
    <source>
        <dbReference type="EMBL" id="MFC4874459.1"/>
    </source>
</evidence>